<dbReference type="GO" id="GO:0005930">
    <property type="term" value="C:axoneme"/>
    <property type="evidence" value="ECO:0007669"/>
    <property type="project" value="UniProtKB-SubCell"/>
</dbReference>
<evidence type="ECO:0000256" key="2">
    <source>
        <dbReference type="SAM" id="MobiDB-lite"/>
    </source>
</evidence>
<dbReference type="Gene3D" id="3.80.10.10">
    <property type="entry name" value="Ribonuclease Inhibitor"/>
    <property type="match status" value="1"/>
</dbReference>
<feature type="compositionally biased region" description="Polar residues" evidence="2">
    <location>
        <begin position="292"/>
        <end position="304"/>
    </location>
</feature>
<dbReference type="Proteomes" id="UP001190700">
    <property type="component" value="Unassembled WGS sequence"/>
</dbReference>
<sequence>AEGSLPRHASEVQHAILQAVYTRGSALLAASEEEERALRRKGGEQSDSSATCHFPGRAAPDASSPASAVRLPASRSPATGGQASIPEEQFDDALAVLARVAYHHHVRETRDMSFESVTQALTGGASHATSPSLALWERIVKMAARGFFPLLRFVTRGRAGLGSEGAPGDRHVVRFVHIRLQQYLVSREAGEVMGRPRRAHIGLPLPDLAELMNNSWWMLVTQMGDEILPDYYTRIVKYYATADCLLLRGENLTKHGVKRLVSAMLAHAMNLKELVVLGNAVEEEEEEEEEQVPTSPTSRGQSPSLLPALDARDPALEWDTGVMSKIAAGVQKRSLNAVALSLQLTHVGISSTGTEELAQVLKVASARLTGLGLAKNDIGSHGAASLASGLVQNSSLLRLNLARNHTAGRRDRKQPEQLVGTPSDMLQSFAAPY</sequence>
<evidence type="ECO:0000256" key="1">
    <source>
        <dbReference type="ARBA" id="ARBA00004430"/>
    </source>
</evidence>
<feature type="compositionally biased region" description="Acidic residues" evidence="2">
    <location>
        <begin position="282"/>
        <end position="291"/>
    </location>
</feature>
<feature type="region of interest" description="Disordered" evidence="2">
    <location>
        <begin position="32"/>
        <end position="84"/>
    </location>
</feature>
<protein>
    <submittedName>
        <fullName evidence="3">Uncharacterized protein</fullName>
    </submittedName>
</protein>
<evidence type="ECO:0000313" key="3">
    <source>
        <dbReference type="EMBL" id="KAK3257381.1"/>
    </source>
</evidence>
<comment type="caution">
    <text evidence="3">The sequence shown here is derived from an EMBL/GenBank/DDBJ whole genome shotgun (WGS) entry which is preliminary data.</text>
</comment>
<dbReference type="EMBL" id="LGRX02020570">
    <property type="protein sequence ID" value="KAK3257381.1"/>
    <property type="molecule type" value="Genomic_DNA"/>
</dbReference>
<feature type="non-terminal residue" evidence="3">
    <location>
        <position position="1"/>
    </location>
</feature>
<reference evidence="3 4" key="1">
    <citation type="journal article" date="2015" name="Genome Biol. Evol.">
        <title>Comparative Genomics of a Bacterivorous Green Alga Reveals Evolutionary Causalities and Consequences of Phago-Mixotrophic Mode of Nutrition.</title>
        <authorList>
            <person name="Burns J.A."/>
            <person name="Paasch A."/>
            <person name="Narechania A."/>
            <person name="Kim E."/>
        </authorList>
    </citation>
    <scope>NUCLEOTIDE SEQUENCE [LARGE SCALE GENOMIC DNA]</scope>
    <source>
        <strain evidence="3 4">PLY_AMNH</strain>
    </source>
</reference>
<feature type="compositionally biased region" description="Low complexity" evidence="2">
    <location>
        <begin position="58"/>
        <end position="68"/>
    </location>
</feature>
<dbReference type="AlphaFoldDB" id="A0AAE0FCU9"/>
<evidence type="ECO:0000313" key="4">
    <source>
        <dbReference type="Proteomes" id="UP001190700"/>
    </source>
</evidence>
<gene>
    <name evidence="3" type="ORF">CYMTET_33529</name>
</gene>
<dbReference type="SUPFAM" id="SSF52047">
    <property type="entry name" value="RNI-like"/>
    <property type="match status" value="1"/>
</dbReference>
<proteinExistence type="predicted"/>
<keyword evidence="4" id="KW-1185">Reference proteome</keyword>
<feature type="region of interest" description="Disordered" evidence="2">
    <location>
        <begin position="282"/>
        <end position="306"/>
    </location>
</feature>
<comment type="subcellular location">
    <subcellularLocation>
        <location evidence="1">Cytoplasm</location>
        <location evidence="1">Cytoskeleton</location>
        <location evidence="1">Cilium axoneme</location>
    </subcellularLocation>
</comment>
<name>A0AAE0FCU9_9CHLO</name>
<accession>A0AAE0FCU9</accession>
<organism evidence="3 4">
    <name type="scientific">Cymbomonas tetramitiformis</name>
    <dbReference type="NCBI Taxonomy" id="36881"/>
    <lineage>
        <taxon>Eukaryota</taxon>
        <taxon>Viridiplantae</taxon>
        <taxon>Chlorophyta</taxon>
        <taxon>Pyramimonadophyceae</taxon>
        <taxon>Pyramimonadales</taxon>
        <taxon>Pyramimonadaceae</taxon>
        <taxon>Cymbomonas</taxon>
    </lineage>
</organism>
<dbReference type="InterPro" id="IPR032675">
    <property type="entry name" value="LRR_dom_sf"/>
</dbReference>